<feature type="transmembrane region" description="Helical" evidence="6">
    <location>
        <begin position="231"/>
        <end position="252"/>
    </location>
</feature>
<dbReference type="InterPro" id="IPR000615">
    <property type="entry name" value="Bestrophin"/>
</dbReference>
<protein>
    <recommendedName>
        <fullName evidence="6">Bestrophin homolog</fullName>
    </recommendedName>
</protein>
<evidence type="ECO:0000256" key="1">
    <source>
        <dbReference type="ARBA" id="ARBA00004141"/>
    </source>
</evidence>
<evidence type="ECO:0000256" key="4">
    <source>
        <dbReference type="ARBA" id="ARBA00023136"/>
    </source>
</evidence>
<evidence type="ECO:0000256" key="2">
    <source>
        <dbReference type="ARBA" id="ARBA00022692"/>
    </source>
</evidence>
<evidence type="ECO:0000256" key="5">
    <source>
        <dbReference type="ARBA" id="ARBA00034769"/>
    </source>
</evidence>
<feature type="transmembrane region" description="Helical" evidence="6">
    <location>
        <begin position="273"/>
        <end position="292"/>
    </location>
</feature>
<keyword evidence="2 6" id="KW-0812">Transmembrane</keyword>
<dbReference type="AlphaFoldDB" id="A0A2A2JEA4"/>
<feature type="region of interest" description="Disordered" evidence="7">
    <location>
        <begin position="517"/>
        <end position="564"/>
    </location>
</feature>
<evidence type="ECO:0000256" key="7">
    <source>
        <dbReference type="SAM" id="MobiDB-lite"/>
    </source>
</evidence>
<feature type="transmembrane region" description="Helical" evidence="6">
    <location>
        <begin position="101"/>
        <end position="118"/>
    </location>
</feature>
<dbReference type="Proteomes" id="UP000218231">
    <property type="component" value="Unassembled WGS sequence"/>
</dbReference>
<keyword evidence="6" id="KW-0813">Transport</keyword>
<dbReference type="Pfam" id="PF01062">
    <property type="entry name" value="Bestrophin"/>
    <property type="match status" value="2"/>
</dbReference>
<dbReference type="PANTHER" id="PTHR10736">
    <property type="entry name" value="BESTROPHIN"/>
    <property type="match status" value="1"/>
</dbReference>
<dbReference type="OrthoDB" id="201595at2759"/>
<feature type="transmembrane region" description="Helical" evidence="6">
    <location>
        <begin position="36"/>
        <end position="56"/>
    </location>
</feature>
<comment type="similarity">
    <text evidence="5 6">Belongs to the anion channel-forming bestrophin (TC 1.A.46) family. Calcium-sensitive chloride channel subfamily.</text>
</comment>
<dbReference type="EMBL" id="LIAE01010486">
    <property type="protein sequence ID" value="PAV60098.1"/>
    <property type="molecule type" value="Genomic_DNA"/>
</dbReference>
<keyword evidence="6" id="KW-0406">Ion transport</keyword>
<keyword evidence="6" id="KW-1003">Cell membrane</keyword>
<sequence>MTVNYNLDVSSTSLIGFIKLQLRWRGSIWKSVVMELILFTSLFSLVTIIYRTNYFLSEKQRRFWDDFTALFDQKLDYIPLTFMLGFFVTIVVGRWSDIFQNIGWVDTTALFIATYVRGTDEKSRILRRNILRYMVLTQVLIFRDISMQVRRRFPTLETVVAAGIMQDAEKDKYNDTALKYNKYFVPIQWCYSLLYEARTQGKISADVMLNEIMKQIGDYRKGLGQLVNYDWVPIPLVYPQVVFLAVRIYFLLAIIGRQSVLIDGEPPKDPNPIFPLVPFLMTALQFIFYVGWMKVAENLMNPFGGLFSPLGPSTWSFHSPARTPVAKDDNDFEMNFLIDRNLAVGLMIVDECYNDAPPQSKDLFWNSHQRDPLYSAETAAIAKNEQIGSAANYEPKANEILMMPHVDNSDAEEDAVDDGEGAKLLSRGISVVSVNHAVAGSTRSLANKNTGVLATLKKQFSKGGTSDARSRLSRPNKLYSNQSSMLSINTDNRGVDSLTGANSVDILDELANEAKSSSIAQGMCTPSDNMSEAMAPLSPRRTTPSGGDMILTSLEEEDEDNQKTLRSIELKKLAEQLKEEQAKAAEQKNQDSQNKGEDKHDEKK</sequence>
<organism evidence="8 9">
    <name type="scientific">Diploscapter pachys</name>
    <dbReference type="NCBI Taxonomy" id="2018661"/>
    <lineage>
        <taxon>Eukaryota</taxon>
        <taxon>Metazoa</taxon>
        <taxon>Ecdysozoa</taxon>
        <taxon>Nematoda</taxon>
        <taxon>Chromadorea</taxon>
        <taxon>Rhabditida</taxon>
        <taxon>Rhabditina</taxon>
        <taxon>Rhabditomorpha</taxon>
        <taxon>Rhabditoidea</taxon>
        <taxon>Rhabditidae</taxon>
        <taxon>Diploscapter</taxon>
    </lineage>
</organism>
<keyword evidence="6" id="KW-0407">Ion channel</keyword>
<evidence type="ECO:0000256" key="3">
    <source>
        <dbReference type="ARBA" id="ARBA00022989"/>
    </source>
</evidence>
<dbReference type="GO" id="GO:0005254">
    <property type="term" value="F:chloride channel activity"/>
    <property type="evidence" value="ECO:0007669"/>
    <property type="project" value="UniProtKB-KW"/>
</dbReference>
<keyword evidence="6" id="KW-0869">Chloride channel</keyword>
<evidence type="ECO:0000313" key="8">
    <source>
        <dbReference type="EMBL" id="PAV60098.1"/>
    </source>
</evidence>
<dbReference type="PANTHER" id="PTHR10736:SF63">
    <property type="entry name" value="BESTROPHIN HOMOLOG-RELATED"/>
    <property type="match status" value="1"/>
</dbReference>
<keyword evidence="3 6" id="KW-1133">Transmembrane helix</keyword>
<dbReference type="InterPro" id="IPR021134">
    <property type="entry name" value="Bestrophin-like"/>
</dbReference>
<gene>
    <name evidence="8" type="ORF">WR25_13955</name>
</gene>
<keyword evidence="6" id="KW-0868">Chloride</keyword>
<comment type="caution">
    <text evidence="8">The sequence shown here is derived from an EMBL/GenBank/DDBJ whole genome shotgun (WGS) entry which is preliminary data.</text>
</comment>
<keyword evidence="9" id="KW-1185">Reference proteome</keyword>
<evidence type="ECO:0000313" key="9">
    <source>
        <dbReference type="Proteomes" id="UP000218231"/>
    </source>
</evidence>
<comment type="function">
    <text evidence="6">Forms chloride channels.</text>
</comment>
<feature type="region of interest" description="Disordered" evidence="7">
    <location>
        <begin position="578"/>
        <end position="604"/>
    </location>
</feature>
<feature type="compositionally biased region" description="Polar residues" evidence="7">
    <location>
        <begin position="517"/>
        <end position="530"/>
    </location>
</feature>
<keyword evidence="4 6" id="KW-0472">Membrane</keyword>
<comment type="subcellular location">
    <subcellularLocation>
        <location evidence="6">Cell membrane</location>
        <topology evidence="6">Multi-pass membrane protein</topology>
    </subcellularLocation>
    <subcellularLocation>
        <location evidence="1">Membrane</location>
        <topology evidence="1">Multi-pass membrane protein</topology>
    </subcellularLocation>
</comment>
<name>A0A2A2JEA4_9BILA</name>
<accession>A0A2A2JEA4</accession>
<feature type="transmembrane region" description="Helical" evidence="6">
    <location>
        <begin position="77"/>
        <end position="95"/>
    </location>
</feature>
<dbReference type="GO" id="GO:0005886">
    <property type="term" value="C:plasma membrane"/>
    <property type="evidence" value="ECO:0007669"/>
    <property type="project" value="UniProtKB-SubCell"/>
</dbReference>
<dbReference type="GO" id="GO:0034707">
    <property type="term" value="C:chloride channel complex"/>
    <property type="evidence" value="ECO:0007669"/>
    <property type="project" value="UniProtKB-KW"/>
</dbReference>
<evidence type="ECO:0000256" key="6">
    <source>
        <dbReference type="RuleBase" id="RU363126"/>
    </source>
</evidence>
<reference evidence="8 9" key="1">
    <citation type="journal article" date="2017" name="Curr. Biol.">
        <title>Genome architecture and evolution of a unichromosomal asexual nematode.</title>
        <authorList>
            <person name="Fradin H."/>
            <person name="Zegar C."/>
            <person name="Gutwein M."/>
            <person name="Lucas J."/>
            <person name="Kovtun M."/>
            <person name="Corcoran D."/>
            <person name="Baugh L.R."/>
            <person name="Kiontke K."/>
            <person name="Gunsalus K."/>
            <person name="Fitch D.H."/>
            <person name="Piano F."/>
        </authorList>
    </citation>
    <scope>NUCLEOTIDE SEQUENCE [LARGE SCALE GENOMIC DNA]</scope>
    <source>
        <strain evidence="8">PF1309</strain>
    </source>
</reference>
<dbReference type="STRING" id="2018661.A0A2A2JEA4"/>
<proteinExistence type="inferred from homology"/>